<accession>A0A2J6TMK7</accession>
<reference evidence="1 2" key="1">
    <citation type="submission" date="2016-04" db="EMBL/GenBank/DDBJ databases">
        <title>A degradative enzymes factory behind the ericoid mycorrhizal symbiosis.</title>
        <authorList>
            <consortium name="DOE Joint Genome Institute"/>
            <person name="Martino E."/>
            <person name="Morin E."/>
            <person name="Grelet G."/>
            <person name="Kuo A."/>
            <person name="Kohler A."/>
            <person name="Daghino S."/>
            <person name="Barry K."/>
            <person name="Choi C."/>
            <person name="Cichocki N."/>
            <person name="Clum A."/>
            <person name="Copeland A."/>
            <person name="Hainaut M."/>
            <person name="Haridas S."/>
            <person name="Labutti K."/>
            <person name="Lindquist E."/>
            <person name="Lipzen A."/>
            <person name="Khouja H.-R."/>
            <person name="Murat C."/>
            <person name="Ohm R."/>
            <person name="Olson A."/>
            <person name="Spatafora J."/>
            <person name="Veneault-Fourrey C."/>
            <person name="Henrissat B."/>
            <person name="Grigoriev I."/>
            <person name="Martin F."/>
            <person name="Perotto S."/>
        </authorList>
    </citation>
    <scope>NUCLEOTIDE SEQUENCE [LARGE SCALE GENOMIC DNA]</scope>
    <source>
        <strain evidence="1 2">E</strain>
    </source>
</reference>
<evidence type="ECO:0000313" key="1">
    <source>
        <dbReference type="EMBL" id="PMD64253.1"/>
    </source>
</evidence>
<organism evidence="1 2">
    <name type="scientific">Hyaloscypha bicolor E</name>
    <dbReference type="NCBI Taxonomy" id="1095630"/>
    <lineage>
        <taxon>Eukaryota</taxon>
        <taxon>Fungi</taxon>
        <taxon>Dikarya</taxon>
        <taxon>Ascomycota</taxon>
        <taxon>Pezizomycotina</taxon>
        <taxon>Leotiomycetes</taxon>
        <taxon>Helotiales</taxon>
        <taxon>Hyaloscyphaceae</taxon>
        <taxon>Hyaloscypha</taxon>
        <taxon>Hyaloscypha bicolor</taxon>
    </lineage>
</organism>
<keyword evidence="2" id="KW-1185">Reference proteome</keyword>
<protein>
    <submittedName>
        <fullName evidence="1">Uncharacterized protein</fullName>
    </submittedName>
</protein>
<dbReference type="EMBL" id="KZ613769">
    <property type="protein sequence ID" value="PMD64253.1"/>
    <property type="molecule type" value="Genomic_DNA"/>
</dbReference>
<proteinExistence type="predicted"/>
<dbReference type="GeneID" id="36579866"/>
<dbReference type="RefSeq" id="XP_024741157.1">
    <property type="nucleotide sequence ID" value="XM_024871784.1"/>
</dbReference>
<dbReference type="Proteomes" id="UP000235371">
    <property type="component" value="Unassembled WGS sequence"/>
</dbReference>
<gene>
    <name evidence="1" type="ORF">K444DRAFT_308075</name>
</gene>
<sequence>MLEFVIGLKALAYVGRKWLKSEESRGPMRVDEDARMKRMQVKRARARNVVLSRDEASVAKGGTDVLYVIREVNGRVKGWMGGWMGKVRLGGGGEEGVVGLRGGQRHLQLQEAEVTRERQLRYDAPLENIPIIEAQRPKGPKVSQDLPHYPDQFTALHLRIRSVEGSSPGCTRPLILNPAEQHQHQHQPCASPIEVFLEAAAFHSSTALPSSAATP</sequence>
<evidence type="ECO:0000313" key="2">
    <source>
        <dbReference type="Proteomes" id="UP000235371"/>
    </source>
</evidence>
<dbReference type="InParanoid" id="A0A2J6TMK7"/>
<dbReference type="AlphaFoldDB" id="A0A2J6TMK7"/>
<name>A0A2J6TMK7_9HELO</name>